<dbReference type="OrthoDB" id="2157530at2759"/>
<dbReference type="EMBL" id="KN832870">
    <property type="protein sequence ID" value="KIN08938.1"/>
    <property type="molecule type" value="Genomic_DNA"/>
</dbReference>
<accession>A0A0C3E3J2</accession>
<keyword evidence="3" id="KW-1185">Reference proteome</keyword>
<sequence>MLHLASVIIKTVQYQLRYFNVCFLFAQKYQYTTVQSERHIRLLAVHKDSEGHLIGKLIPKPLDDVPNFTAISYTWGYKSQTHSLTIDGRKLRISKTAHEILNYYASSKKRRLLWIDTVCVDQRDSNDKSQQVRMMREIYNKAARVVIWLGSPPK</sequence>
<dbReference type="Proteomes" id="UP000054321">
    <property type="component" value="Unassembled WGS sequence"/>
</dbReference>
<dbReference type="PANTHER" id="PTHR24148:SF73">
    <property type="entry name" value="HET DOMAIN PROTEIN (AFU_ORTHOLOGUE AFUA_8G01020)"/>
    <property type="match status" value="1"/>
</dbReference>
<evidence type="ECO:0000313" key="3">
    <source>
        <dbReference type="Proteomes" id="UP000054321"/>
    </source>
</evidence>
<dbReference type="InParanoid" id="A0A0C3E3J2"/>
<dbReference type="HOGENOM" id="CLU_004184_6_2_1"/>
<gene>
    <name evidence="2" type="ORF">OIDMADRAFT_111388</name>
</gene>
<reference evidence="2 3" key="1">
    <citation type="submission" date="2014-04" db="EMBL/GenBank/DDBJ databases">
        <authorList>
            <consortium name="DOE Joint Genome Institute"/>
            <person name="Kuo A."/>
            <person name="Martino E."/>
            <person name="Perotto S."/>
            <person name="Kohler A."/>
            <person name="Nagy L.G."/>
            <person name="Floudas D."/>
            <person name="Copeland A."/>
            <person name="Barry K.W."/>
            <person name="Cichocki N."/>
            <person name="Veneault-Fourrey C."/>
            <person name="LaButti K."/>
            <person name="Lindquist E.A."/>
            <person name="Lipzen A."/>
            <person name="Lundell T."/>
            <person name="Morin E."/>
            <person name="Murat C."/>
            <person name="Sun H."/>
            <person name="Tunlid A."/>
            <person name="Henrissat B."/>
            <person name="Grigoriev I.V."/>
            <person name="Hibbett D.S."/>
            <person name="Martin F."/>
            <person name="Nordberg H.P."/>
            <person name="Cantor M.N."/>
            <person name="Hua S.X."/>
        </authorList>
    </citation>
    <scope>NUCLEOTIDE SEQUENCE [LARGE SCALE GENOMIC DNA]</scope>
    <source>
        <strain evidence="2 3">Zn</strain>
    </source>
</reference>
<dbReference type="InterPro" id="IPR052895">
    <property type="entry name" value="HetReg/Transcr_Mod"/>
</dbReference>
<dbReference type="STRING" id="913774.A0A0C3E3J2"/>
<feature type="non-terminal residue" evidence="2">
    <location>
        <position position="154"/>
    </location>
</feature>
<proteinExistence type="predicted"/>
<dbReference type="PANTHER" id="PTHR24148">
    <property type="entry name" value="ANKYRIN REPEAT DOMAIN-CONTAINING PROTEIN 39 HOMOLOG-RELATED"/>
    <property type="match status" value="1"/>
</dbReference>
<reference evidence="3" key="2">
    <citation type="submission" date="2015-01" db="EMBL/GenBank/DDBJ databases">
        <title>Evolutionary Origins and Diversification of the Mycorrhizal Mutualists.</title>
        <authorList>
            <consortium name="DOE Joint Genome Institute"/>
            <consortium name="Mycorrhizal Genomics Consortium"/>
            <person name="Kohler A."/>
            <person name="Kuo A."/>
            <person name="Nagy L.G."/>
            <person name="Floudas D."/>
            <person name="Copeland A."/>
            <person name="Barry K.W."/>
            <person name="Cichocki N."/>
            <person name="Veneault-Fourrey C."/>
            <person name="LaButti K."/>
            <person name="Lindquist E.A."/>
            <person name="Lipzen A."/>
            <person name="Lundell T."/>
            <person name="Morin E."/>
            <person name="Murat C."/>
            <person name="Riley R."/>
            <person name="Ohm R."/>
            <person name="Sun H."/>
            <person name="Tunlid A."/>
            <person name="Henrissat B."/>
            <person name="Grigoriev I.V."/>
            <person name="Hibbett D.S."/>
            <person name="Martin F."/>
        </authorList>
    </citation>
    <scope>NUCLEOTIDE SEQUENCE [LARGE SCALE GENOMIC DNA]</scope>
    <source>
        <strain evidence="3">Zn</strain>
    </source>
</reference>
<dbReference type="Pfam" id="PF06985">
    <property type="entry name" value="HET"/>
    <property type="match status" value="1"/>
</dbReference>
<protein>
    <recommendedName>
        <fullName evidence="1">Heterokaryon incompatibility domain-containing protein</fullName>
    </recommendedName>
</protein>
<dbReference type="AlphaFoldDB" id="A0A0C3E3J2"/>
<evidence type="ECO:0000259" key="1">
    <source>
        <dbReference type="Pfam" id="PF06985"/>
    </source>
</evidence>
<name>A0A0C3E3J2_OIDMZ</name>
<evidence type="ECO:0000313" key="2">
    <source>
        <dbReference type="EMBL" id="KIN08938.1"/>
    </source>
</evidence>
<dbReference type="InterPro" id="IPR010730">
    <property type="entry name" value="HET"/>
</dbReference>
<organism evidence="2 3">
    <name type="scientific">Oidiodendron maius (strain Zn)</name>
    <dbReference type="NCBI Taxonomy" id="913774"/>
    <lineage>
        <taxon>Eukaryota</taxon>
        <taxon>Fungi</taxon>
        <taxon>Dikarya</taxon>
        <taxon>Ascomycota</taxon>
        <taxon>Pezizomycotina</taxon>
        <taxon>Leotiomycetes</taxon>
        <taxon>Leotiomycetes incertae sedis</taxon>
        <taxon>Myxotrichaceae</taxon>
        <taxon>Oidiodendron</taxon>
    </lineage>
</organism>
<feature type="domain" description="Heterokaryon incompatibility" evidence="1">
    <location>
        <begin position="68"/>
        <end position="151"/>
    </location>
</feature>